<dbReference type="Pfam" id="PF04978">
    <property type="entry name" value="MST"/>
    <property type="match status" value="1"/>
</dbReference>
<sequence>MNTLQPEPGPGTDVRELFLTYLDYYRSSIADTVAGLSEEQLRDYRLPSGWSPIELVKHLVHMERRWLVWGVAGAAVTDPWGESADERWTVRPDESIDDLLAQLRAGGAGTRRIIGNRALSASSATGGRFPKGKQAPPSVAAVLFHVLQEYARHAGHLDIARELIDAGQRTRSSSTE</sequence>
<evidence type="ECO:0000313" key="1">
    <source>
        <dbReference type="EMBL" id="MDQ0370499.1"/>
    </source>
</evidence>
<dbReference type="EMBL" id="JAUSUZ010000001">
    <property type="protein sequence ID" value="MDQ0370499.1"/>
    <property type="molecule type" value="Genomic_DNA"/>
</dbReference>
<dbReference type="Gene3D" id="1.20.120.450">
    <property type="entry name" value="dinb family like domain"/>
    <property type="match status" value="1"/>
</dbReference>
<dbReference type="RefSeq" id="WP_307246516.1">
    <property type="nucleotide sequence ID" value="NZ_JAUSUZ010000001.1"/>
</dbReference>
<reference evidence="1 2" key="1">
    <citation type="submission" date="2023-07" db="EMBL/GenBank/DDBJ databases">
        <title>Sequencing the genomes of 1000 actinobacteria strains.</title>
        <authorList>
            <person name="Klenk H.-P."/>
        </authorList>
    </citation>
    <scope>NUCLEOTIDE SEQUENCE [LARGE SCALE GENOMIC DNA]</scope>
    <source>
        <strain evidence="1 2">DSM 44709</strain>
    </source>
</reference>
<gene>
    <name evidence="1" type="ORF">J2S42_007168</name>
</gene>
<keyword evidence="2" id="KW-1185">Reference proteome</keyword>
<evidence type="ECO:0008006" key="3">
    <source>
        <dbReference type="Google" id="ProtNLM"/>
    </source>
</evidence>
<protein>
    <recommendedName>
        <fullName evidence="3">Mini-circle protein</fullName>
    </recommendedName>
</protein>
<organism evidence="1 2">
    <name type="scientific">Catenuloplanes indicus</name>
    <dbReference type="NCBI Taxonomy" id="137267"/>
    <lineage>
        <taxon>Bacteria</taxon>
        <taxon>Bacillati</taxon>
        <taxon>Actinomycetota</taxon>
        <taxon>Actinomycetes</taxon>
        <taxon>Micromonosporales</taxon>
        <taxon>Micromonosporaceae</taxon>
        <taxon>Catenuloplanes</taxon>
    </lineage>
</organism>
<dbReference type="SUPFAM" id="SSF109854">
    <property type="entry name" value="DinB/YfiT-like putative metalloenzymes"/>
    <property type="match status" value="1"/>
</dbReference>
<name>A0AAE3W892_9ACTN</name>
<evidence type="ECO:0000313" key="2">
    <source>
        <dbReference type="Proteomes" id="UP001240236"/>
    </source>
</evidence>
<comment type="caution">
    <text evidence="1">The sequence shown here is derived from an EMBL/GenBank/DDBJ whole genome shotgun (WGS) entry which is preliminary data.</text>
</comment>
<dbReference type="AlphaFoldDB" id="A0AAE3W892"/>
<accession>A0AAE3W892</accession>
<dbReference type="InterPro" id="IPR007061">
    <property type="entry name" value="MST-like"/>
</dbReference>
<dbReference type="InterPro" id="IPR034660">
    <property type="entry name" value="DinB/YfiT-like"/>
</dbReference>
<dbReference type="Proteomes" id="UP001240236">
    <property type="component" value="Unassembled WGS sequence"/>
</dbReference>
<proteinExistence type="predicted"/>